<sequence>CSFQLPNKRALTAYKRSLTRNMKEYGWSEVRKVWWMPRRRRREAPQPCSNSASSCRGSGGISQHDEANPAAHILTFLCMNARGKAVMSPVRQVH</sequence>
<dbReference type="Ensembl" id="ENSCMMT00000014083.1">
    <property type="protein sequence ID" value="ENSCMMP00000012798.1"/>
    <property type="gene ID" value="ENSCMMG00000008110.1"/>
</dbReference>
<keyword evidence="3" id="KW-1185">Reference proteome</keyword>
<evidence type="ECO:0000313" key="3">
    <source>
        <dbReference type="Proteomes" id="UP000694556"/>
    </source>
</evidence>
<proteinExistence type="predicted"/>
<dbReference type="Proteomes" id="UP000694556">
    <property type="component" value="Chromosome 4"/>
</dbReference>
<dbReference type="AlphaFoldDB" id="A0A8C3BZL0"/>
<name>A0A8C3BZL0_CAIMO</name>
<protein>
    <submittedName>
        <fullName evidence="2">Uncharacterized protein</fullName>
    </submittedName>
</protein>
<organism evidence="2 3">
    <name type="scientific">Cairina moschata</name>
    <name type="common">Muscovy duck</name>
    <dbReference type="NCBI Taxonomy" id="8855"/>
    <lineage>
        <taxon>Eukaryota</taxon>
        <taxon>Metazoa</taxon>
        <taxon>Chordata</taxon>
        <taxon>Craniata</taxon>
        <taxon>Vertebrata</taxon>
        <taxon>Euteleostomi</taxon>
        <taxon>Archelosauria</taxon>
        <taxon>Archosauria</taxon>
        <taxon>Dinosauria</taxon>
        <taxon>Saurischia</taxon>
        <taxon>Theropoda</taxon>
        <taxon>Coelurosauria</taxon>
        <taxon>Aves</taxon>
        <taxon>Neognathae</taxon>
        <taxon>Galloanserae</taxon>
        <taxon>Anseriformes</taxon>
        <taxon>Anatidae</taxon>
        <taxon>Anatinae</taxon>
        <taxon>Cairina</taxon>
    </lineage>
</organism>
<feature type="region of interest" description="Disordered" evidence="1">
    <location>
        <begin position="42"/>
        <end position="63"/>
    </location>
</feature>
<evidence type="ECO:0000256" key="1">
    <source>
        <dbReference type="SAM" id="MobiDB-lite"/>
    </source>
</evidence>
<reference evidence="2" key="2">
    <citation type="submission" date="2025-08" db="UniProtKB">
        <authorList>
            <consortium name="Ensembl"/>
        </authorList>
    </citation>
    <scope>IDENTIFICATION</scope>
</reference>
<reference evidence="2" key="3">
    <citation type="submission" date="2025-09" db="UniProtKB">
        <authorList>
            <consortium name="Ensembl"/>
        </authorList>
    </citation>
    <scope>IDENTIFICATION</scope>
</reference>
<accession>A0A8C3BZL0</accession>
<evidence type="ECO:0000313" key="2">
    <source>
        <dbReference type="Ensembl" id="ENSCMMP00000012798.1"/>
    </source>
</evidence>
<feature type="compositionally biased region" description="Polar residues" evidence="1">
    <location>
        <begin position="47"/>
        <end position="56"/>
    </location>
</feature>
<reference evidence="2" key="1">
    <citation type="submission" date="2018-09" db="EMBL/GenBank/DDBJ databases">
        <title>Common duck and Muscovy duck high density SNP chip.</title>
        <authorList>
            <person name="Vignal A."/>
            <person name="Thebault N."/>
            <person name="Warren W.C."/>
        </authorList>
    </citation>
    <scope>NUCLEOTIDE SEQUENCE [LARGE SCALE GENOMIC DNA]</scope>
</reference>